<keyword evidence="2" id="KW-1185">Reference proteome</keyword>
<dbReference type="EMBL" id="CP182909">
    <property type="protein sequence ID" value="XPM65380.1"/>
    <property type="molecule type" value="Genomic_DNA"/>
</dbReference>
<evidence type="ECO:0000313" key="1">
    <source>
        <dbReference type="EMBL" id="XPM65380.1"/>
    </source>
</evidence>
<proteinExistence type="predicted"/>
<name>A0ACD5GWT1_9CYAN</name>
<protein>
    <submittedName>
        <fullName evidence="1">Uncharacterized protein</fullName>
    </submittedName>
</protein>
<organism evidence="1 2">
    <name type="scientific">Desertifilum tharense IPPAS B-1220</name>
    <dbReference type="NCBI Taxonomy" id="1781255"/>
    <lineage>
        <taxon>Bacteria</taxon>
        <taxon>Bacillati</taxon>
        <taxon>Cyanobacteriota</taxon>
        <taxon>Cyanophyceae</taxon>
        <taxon>Desertifilales</taxon>
        <taxon>Desertifilaceae</taxon>
        <taxon>Desertifilum</taxon>
    </lineage>
</organism>
<reference evidence="1 2" key="1">
    <citation type="journal article" date="2016" name="Genome Announc.">
        <title>Draft Genome Sequence of the Thermotolerant Cyanobacterium Desertifilum sp. IPPAS B-1220.</title>
        <authorList>
            <person name="Mironov K.S."/>
            <person name="Sinetova M.A."/>
            <person name="Bolatkhan K."/>
            <person name="Zayadan B.K."/>
            <person name="Ustinova V.V."/>
            <person name="Kupriyanova E.V."/>
            <person name="Skrypnik A.N."/>
            <person name="Gogoleva N.E."/>
            <person name="Gogolev Y.V."/>
            <person name="Los D.A."/>
        </authorList>
    </citation>
    <scope>NUCLEOTIDE SEQUENCE [LARGE SCALE GENOMIC DNA]</scope>
    <source>
        <strain evidence="1 2">IPPAS B-1220</strain>
    </source>
</reference>
<dbReference type="Proteomes" id="UP000095472">
    <property type="component" value="Chromosome"/>
</dbReference>
<accession>A0ACD5GWT1</accession>
<gene>
    <name evidence="1" type="ORF">BH720_006600</name>
</gene>
<evidence type="ECO:0000313" key="2">
    <source>
        <dbReference type="Proteomes" id="UP000095472"/>
    </source>
</evidence>
<sequence length="222" mass="25117">MLRTRDRAVTPEDFEALTLQAGMGAVARTRCLSATERQEAGTVRLLIVPQANTDAIAMGMGIHPERFALTPQLQDRILAYLNERRLLGIQVKCIEPNYVGVSVQTEVALEPAYNNPQAQEEILFNLRVALYRFLNPLTGGSDGKGWYLRSSPLPQRYRYPLPTNPRRPLSRRRSTLRDPQTKRHLGTHPPPRPRYRTRTPRRSSVPGLITASVLYHVISILS</sequence>